<accession>A0A392T5J1</accession>
<sequence>MSKPSWAIVAWSSTTTNSVVVVVVWLWIGHDFFSYGRYCRNRGRSSFLQPPLFG</sequence>
<protein>
    <submittedName>
        <fullName evidence="2">Uncharacterized protein</fullName>
    </submittedName>
</protein>
<name>A0A392T5J1_9FABA</name>
<dbReference type="AlphaFoldDB" id="A0A392T5J1"/>
<dbReference type="EMBL" id="LXQA010496387">
    <property type="protein sequence ID" value="MCI55436.1"/>
    <property type="molecule type" value="Genomic_DNA"/>
</dbReference>
<comment type="caution">
    <text evidence="2">The sequence shown here is derived from an EMBL/GenBank/DDBJ whole genome shotgun (WGS) entry which is preliminary data.</text>
</comment>
<evidence type="ECO:0000313" key="2">
    <source>
        <dbReference type="EMBL" id="MCI55436.1"/>
    </source>
</evidence>
<dbReference type="Proteomes" id="UP000265520">
    <property type="component" value="Unassembled WGS sequence"/>
</dbReference>
<feature type="transmembrane region" description="Helical" evidence="1">
    <location>
        <begin position="6"/>
        <end position="28"/>
    </location>
</feature>
<keyword evidence="1" id="KW-0472">Membrane</keyword>
<keyword evidence="1" id="KW-0812">Transmembrane</keyword>
<evidence type="ECO:0000313" key="3">
    <source>
        <dbReference type="Proteomes" id="UP000265520"/>
    </source>
</evidence>
<organism evidence="2 3">
    <name type="scientific">Trifolium medium</name>
    <dbReference type="NCBI Taxonomy" id="97028"/>
    <lineage>
        <taxon>Eukaryota</taxon>
        <taxon>Viridiplantae</taxon>
        <taxon>Streptophyta</taxon>
        <taxon>Embryophyta</taxon>
        <taxon>Tracheophyta</taxon>
        <taxon>Spermatophyta</taxon>
        <taxon>Magnoliopsida</taxon>
        <taxon>eudicotyledons</taxon>
        <taxon>Gunneridae</taxon>
        <taxon>Pentapetalae</taxon>
        <taxon>rosids</taxon>
        <taxon>fabids</taxon>
        <taxon>Fabales</taxon>
        <taxon>Fabaceae</taxon>
        <taxon>Papilionoideae</taxon>
        <taxon>50 kb inversion clade</taxon>
        <taxon>NPAAA clade</taxon>
        <taxon>Hologalegina</taxon>
        <taxon>IRL clade</taxon>
        <taxon>Trifolieae</taxon>
        <taxon>Trifolium</taxon>
    </lineage>
</organism>
<reference evidence="2 3" key="1">
    <citation type="journal article" date="2018" name="Front. Plant Sci.">
        <title>Red Clover (Trifolium pratense) and Zigzag Clover (T. medium) - A Picture of Genomic Similarities and Differences.</title>
        <authorList>
            <person name="Dluhosova J."/>
            <person name="Istvanek J."/>
            <person name="Nedelnik J."/>
            <person name="Repkova J."/>
        </authorList>
    </citation>
    <scope>NUCLEOTIDE SEQUENCE [LARGE SCALE GENOMIC DNA]</scope>
    <source>
        <strain evidence="3">cv. 10/8</strain>
        <tissue evidence="2">Leaf</tissue>
    </source>
</reference>
<proteinExistence type="predicted"/>
<keyword evidence="1" id="KW-1133">Transmembrane helix</keyword>
<keyword evidence="3" id="KW-1185">Reference proteome</keyword>
<evidence type="ECO:0000256" key="1">
    <source>
        <dbReference type="SAM" id="Phobius"/>
    </source>
</evidence>